<proteinExistence type="predicted"/>
<dbReference type="EMBL" id="MLJW01004582">
    <property type="protein sequence ID" value="OIQ69696.1"/>
    <property type="molecule type" value="Genomic_DNA"/>
</dbReference>
<gene>
    <name evidence="1" type="ORF">GALL_486990</name>
</gene>
<accession>A0A1J5PFY4</accession>
<protein>
    <submittedName>
        <fullName evidence="1">Uncharacterized protein</fullName>
    </submittedName>
</protein>
<comment type="caution">
    <text evidence="1">The sequence shown here is derived from an EMBL/GenBank/DDBJ whole genome shotgun (WGS) entry which is preliminary data.</text>
</comment>
<reference evidence="1" key="1">
    <citation type="submission" date="2016-10" db="EMBL/GenBank/DDBJ databases">
        <title>Sequence of Gallionella enrichment culture.</title>
        <authorList>
            <person name="Poehlein A."/>
            <person name="Muehling M."/>
            <person name="Daniel R."/>
        </authorList>
    </citation>
    <scope>NUCLEOTIDE SEQUENCE</scope>
</reference>
<name>A0A1J5PFY4_9ZZZZ</name>
<sequence length="199" mass="21565">MVPAGEFGHFSEVPGPGQFFQHLDGCHNVVIDGVAPGGGQRAFADAQVFRLVYRQEDRLQTLRIAPPVLAANAPHPLHIGIAHELAAAIGAAQEVAVGFNIFTAGLQGLKDRAFSTGIHARPQRQLLTQGINFSVTLEHFKAGLDQTDAVVQGLQLGRFVHHMHRGGDLAAVVQQTGNFEFIAVQVGHDETRQWTFLRL</sequence>
<dbReference type="AlphaFoldDB" id="A0A1J5PFY4"/>
<evidence type="ECO:0000313" key="1">
    <source>
        <dbReference type="EMBL" id="OIQ69696.1"/>
    </source>
</evidence>
<organism evidence="1">
    <name type="scientific">mine drainage metagenome</name>
    <dbReference type="NCBI Taxonomy" id="410659"/>
    <lineage>
        <taxon>unclassified sequences</taxon>
        <taxon>metagenomes</taxon>
        <taxon>ecological metagenomes</taxon>
    </lineage>
</organism>